<dbReference type="RefSeq" id="XP_001319324.1">
    <property type="nucleotide sequence ID" value="XM_001319289.1"/>
</dbReference>
<dbReference type="InParanoid" id="A2EJM7"/>
<feature type="compositionally biased region" description="Basic and acidic residues" evidence="1">
    <location>
        <begin position="19"/>
        <end position="48"/>
    </location>
</feature>
<dbReference type="AlphaFoldDB" id="A2EJM7"/>
<sequence>MSSVEHGANSASRKILALHQKEVDEKTNHHEKIHGVDPLHTSHKEIQVKKAPVAHGHAGQGKPAAAPAGDGAKAPAAAAPADKKPADKKK</sequence>
<accession>A2EJM7</accession>
<dbReference type="EMBL" id="DS113407">
    <property type="protein sequence ID" value="EAY07101.1"/>
    <property type="molecule type" value="Genomic_DNA"/>
</dbReference>
<dbReference type="KEGG" id="tva:4764987"/>
<organism evidence="2 3">
    <name type="scientific">Trichomonas vaginalis (strain ATCC PRA-98 / G3)</name>
    <dbReference type="NCBI Taxonomy" id="412133"/>
    <lineage>
        <taxon>Eukaryota</taxon>
        <taxon>Metamonada</taxon>
        <taxon>Parabasalia</taxon>
        <taxon>Trichomonadida</taxon>
        <taxon>Trichomonadidae</taxon>
        <taxon>Trichomonas</taxon>
    </lineage>
</organism>
<feature type="compositionally biased region" description="Basic and acidic residues" evidence="1">
    <location>
        <begin position="81"/>
        <end position="90"/>
    </location>
</feature>
<feature type="region of interest" description="Disordered" evidence="1">
    <location>
        <begin position="1"/>
        <end position="90"/>
    </location>
</feature>
<dbReference type="VEuPathDB" id="TrichDB:TVAG_342660"/>
<feature type="compositionally biased region" description="Low complexity" evidence="1">
    <location>
        <begin position="61"/>
        <end position="80"/>
    </location>
</feature>
<dbReference type="VEuPathDB" id="TrichDB:TVAGG3_0579380"/>
<proteinExistence type="predicted"/>
<dbReference type="Proteomes" id="UP000001542">
    <property type="component" value="Unassembled WGS sequence"/>
</dbReference>
<name>A2EJM7_TRIV3</name>
<gene>
    <name evidence="2" type="ORF">TVAG_342650</name>
</gene>
<keyword evidence="3" id="KW-1185">Reference proteome</keyword>
<protein>
    <submittedName>
        <fullName evidence="2">Uncharacterized protein</fullName>
    </submittedName>
</protein>
<dbReference type="SMR" id="A2EJM7"/>
<evidence type="ECO:0000256" key="1">
    <source>
        <dbReference type="SAM" id="MobiDB-lite"/>
    </source>
</evidence>
<evidence type="ECO:0000313" key="3">
    <source>
        <dbReference type="Proteomes" id="UP000001542"/>
    </source>
</evidence>
<reference evidence="2" key="2">
    <citation type="journal article" date="2007" name="Science">
        <title>Draft genome sequence of the sexually transmitted pathogen Trichomonas vaginalis.</title>
        <authorList>
            <person name="Carlton J.M."/>
            <person name="Hirt R.P."/>
            <person name="Silva J.C."/>
            <person name="Delcher A.L."/>
            <person name="Schatz M."/>
            <person name="Zhao Q."/>
            <person name="Wortman J.R."/>
            <person name="Bidwell S.L."/>
            <person name="Alsmark U.C.M."/>
            <person name="Besteiro S."/>
            <person name="Sicheritz-Ponten T."/>
            <person name="Noel C.J."/>
            <person name="Dacks J.B."/>
            <person name="Foster P.G."/>
            <person name="Simillion C."/>
            <person name="Van de Peer Y."/>
            <person name="Miranda-Saavedra D."/>
            <person name="Barton G.J."/>
            <person name="Westrop G.D."/>
            <person name="Mueller S."/>
            <person name="Dessi D."/>
            <person name="Fiori P.L."/>
            <person name="Ren Q."/>
            <person name="Paulsen I."/>
            <person name="Zhang H."/>
            <person name="Bastida-Corcuera F.D."/>
            <person name="Simoes-Barbosa A."/>
            <person name="Brown M.T."/>
            <person name="Hayes R.D."/>
            <person name="Mukherjee M."/>
            <person name="Okumura C.Y."/>
            <person name="Schneider R."/>
            <person name="Smith A.J."/>
            <person name="Vanacova S."/>
            <person name="Villalvazo M."/>
            <person name="Haas B.J."/>
            <person name="Pertea M."/>
            <person name="Feldblyum T.V."/>
            <person name="Utterback T.R."/>
            <person name="Shu C.L."/>
            <person name="Osoegawa K."/>
            <person name="de Jong P.J."/>
            <person name="Hrdy I."/>
            <person name="Horvathova L."/>
            <person name="Zubacova Z."/>
            <person name="Dolezal P."/>
            <person name="Malik S.B."/>
            <person name="Logsdon J.M. Jr."/>
            <person name="Henze K."/>
            <person name="Gupta A."/>
            <person name="Wang C.C."/>
            <person name="Dunne R.L."/>
            <person name="Upcroft J.A."/>
            <person name="Upcroft P."/>
            <person name="White O."/>
            <person name="Salzberg S.L."/>
            <person name="Tang P."/>
            <person name="Chiu C.-H."/>
            <person name="Lee Y.-S."/>
            <person name="Embley T.M."/>
            <person name="Coombs G.H."/>
            <person name="Mottram J.C."/>
            <person name="Tachezy J."/>
            <person name="Fraser-Liggett C.M."/>
            <person name="Johnson P.J."/>
        </authorList>
    </citation>
    <scope>NUCLEOTIDE SEQUENCE [LARGE SCALE GENOMIC DNA]</scope>
    <source>
        <strain evidence="2">G3</strain>
    </source>
</reference>
<reference evidence="2" key="1">
    <citation type="submission" date="2006-10" db="EMBL/GenBank/DDBJ databases">
        <authorList>
            <person name="Amadeo P."/>
            <person name="Zhao Q."/>
            <person name="Wortman J."/>
            <person name="Fraser-Liggett C."/>
            <person name="Carlton J."/>
        </authorList>
    </citation>
    <scope>NUCLEOTIDE SEQUENCE</scope>
    <source>
        <strain evidence="2">G3</strain>
    </source>
</reference>
<evidence type="ECO:0000313" key="2">
    <source>
        <dbReference type="EMBL" id="EAY07101.1"/>
    </source>
</evidence>